<feature type="binding site" evidence="19">
    <location>
        <position position="290"/>
    </location>
    <ligand>
        <name>Zn(2+)</name>
        <dbReference type="ChEBI" id="CHEBI:29105"/>
        <label>1</label>
    </ligand>
</feature>
<evidence type="ECO:0000256" key="10">
    <source>
        <dbReference type="ARBA" id="ARBA00022832"/>
    </source>
</evidence>
<dbReference type="PROSITE" id="PS50255">
    <property type="entry name" value="CYTOCHROME_B5_2"/>
    <property type="match status" value="1"/>
</dbReference>
<dbReference type="SUPFAM" id="SSF55856">
    <property type="entry name" value="Cytochrome b5-like heme/steroid binding domain"/>
    <property type="match status" value="1"/>
</dbReference>
<dbReference type="InterPro" id="IPR018506">
    <property type="entry name" value="Cyt_B5_heme-BS"/>
</dbReference>
<dbReference type="GO" id="GO:0005789">
    <property type="term" value="C:endoplasmic reticulum membrane"/>
    <property type="evidence" value="ECO:0007669"/>
    <property type="project" value="UniProtKB-SubCell"/>
</dbReference>
<feature type="domain" description="Cytochrome b5 heme-binding" evidence="22">
    <location>
        <begin position="10"/>
        <end position="89"/>
    </location>
</feature>
<keyword evidence="15 18" id="KW-0443">Lipid metabolism</keyword>
<feature type="transmembrane region" description="Helical" evidence="21">
    <location>
        <begin position="189"/>
        <end position="208"/>
    </location>
</feature>
<evidence type="ECO:0000256" key="2">
    <source>
        <dbReference type="ARBA" id="ARBA00004991"/>
    </source>
</evidence>
<evidence type="ECO:0000313" key="23">
    <source>
        <dbReference type="EMBL" id="CAD8649683.1"/>
    </source>
</evidence>
<sequence length="355" mass="39961">MSRTENGGEVRSYSWEDIRKHDKESDAWVVMDGEVFDVSKFLSEHPGGSSIVLPSLGTDIQEIFGSDDAHAHSPAAYDILRRYKIGNLAGAKKSQIATNGKSVQSDASGFKTSIDFTKPIVFQVGHLGTNYNAFVHRPQVLDEPARFFESDFLEYFSRTPWYVIPALWLPVISGLVLHCLAIGMPGTHVAFVFLAGLFVWTFLEYFLHRFVFHLDEWMQGSYLTITLHFLMHGVHHLLPMDPMRLVFPPVLTCVLLCPIHATFRLLLPYPEAVCLTAGGLLGYVGYDLTHYYLHHSGKSWLSYFVDLKSYHLAHHYKQHRLGYGITSKLWDHVFGTVLHLDRPAAAPASGKAKAG</sequence>
<dbReference type="SMART" id="SM01117">
    <property type="entry name" value="Cyt-b5"/>
    <property type="match status" value="1"/>
</dbReference>
<evidence type="ECO:0000256" key="3">
    <source>
        <dbReference type="ARBA" id="ARBA00005189"/>
    </source>
</evidence>
<evidence type="ECO:0000256" key="6">
    <source>
        <dbReference type="ARBA" id="ARBA00022617"/>
    </source>
</evidence>
<feature type="binding site" description="axial binding residue" evidence="20">
    <location>
        <position position="45"/>
    </location>
    <ligand>
        <name>heme</name>
        <dbReference type="ChEBI" id="CHEBI:30413"/>
    </ligand>
    <ligandPart>
        <name>Fe</name>
        <dbReference type="ChEBI" id="CHEBI:18248"/>
    </ligandPart>
</feature>
<dbReference type="Gene3D" id="3.10.120.10">
    <property type="entry name" value="Cytochrome b5-like heme/steroid binding domain"/>
    <property type="match status" value="1"/>
</dbReference>
<keyword evidence="9 18" id="KW-0256">Endoplasmic reticulum</keyword>
<comment type="cofactor">
    <cofactor evidence="18 19">
        <name>Zn(2+)</name>
        <dbReference type="ChEBI" id="CHEBI:29105"/>
    </cofactor>
    <text evidence="18 19">Binds 2 Zn(2+) ions per subunit that likely form a catalytic dimetal center.</text>
</comment>
<dbReference type="InterPro" id="IPR014430">
    <property type="entry name" value="Scs7"/>
</dbReference>
<feature type="binding site" evidence="19">
    <location>
        <position position="236"/>
    </location>
    <ligand>
        <name>Zn(2+)</name>
        <dbReference type="ChEBI" id="CHEBI:29105"/>
        <label>1</label>
    </ligand>
</feature>
<comment type="similarity">
    <text evidence="4 18">Belongs to the sterol desaturase family. SCS7 subfamily.</text>
</comment>
<reference evidence="23" key="1">
    <citation type="submission" date="2021-01" db="EMBL/GenBank/DDBJ databases">
        <authorList>
            <person name="Corre E."/>
            <person name="Pelletier E."/>
            <person name="Niang G."/>
            <person name="Scheremetjew M."/>
            <person name="Finn R."/>
            <person name="Kale V."/>
            <person name="Holt S."/>
            <person name="Cochrane G."/>
            <person name="Meng A."/>
            <person name="Brown T."/>
            <person name="Cohen L."/>
        </authorList>
    </citation>
    <scope>NUCLEOTIDE SEQUENCE</scope>
    <source>
        <strain evidence="23">CCAP979/52</strain>
    </source>
</reference>
<evidence type="ECO:0000256" key="4">
    <source>
        <dbReference type="ARBA" id="ARBA00005747"/>
    </source>
</evidence>
<comment type="pathway">
    <text evidence="3">Lipid metabolism.</text>
</comment>
<evidence type="ECO:0000256" key="18">
    <source>
        <dbReference type="PIRNR" id="PIRNR005149"/>
    </source>
</evidence>
<dbReference type="PRINTS" id="PR00363">
    <property type="entry name" value="CYTOCHROMEB5"/>
</dbReference>
<dbReference type="PROSITE" id="PS00191">
    <property type="entry name" value="CYTOCHROME_B5_1"/>
    <property type="match status" value="1"/>
</dbReference>
<keyword evidence="16 18" id="KW-0472">Membrane</keyword>
<comment type="subcellular location">
    <subcellularLocation>
        <location evidence="1">Endoplasmic reticulum membrane</location>
        <topology evidence="1">Multi-pass membrane protein</topology>
    </subcellularLocation>
</comment>
<keyword evidence="8 18" id="KW-0479">Metal-binding</keyword>
<keyword evidence="5 18" id="KW-0444">Lipid biosynthesis</keyword>
<comment type="pathway">
    <text evidence="2">Sphingolipid metabolism.</text>
</comment>
<feature type="binding site" evidence="19">
    <location>
        <position position="314"/>
    </location>
    <ligand>
        <name>Zn(2+)</name>
        <dbReference type="ChEBI" id="CHEBI:29105"/>
        <label>1</label>
    </ligand>
</feature>
<dbReference type="FunFam" id="3.10.120.10:FF:000007">
    <property type="entry name" value="Sulfite oxidase, mitochondrial"/>
    <property type="match status" value="1"/>
</dbReference>
<evidence type="ECO:0000256" key="21">
    <source>
        <dbReference type="SAM" id="Phobius"/>
    </source>
</evidence>
<evidence type="ECO:0000256" key="7">
    <source>
        <dbReference type="ARBA" id="ARBA00022692"/>
    </source>
</evidence>
<keyword evidence="11 19" id="KW-0862">Zinc</keyword>
<dbReference type="EMBL" id="HBEZ01047630">
    <property type="protein sequence ID" value="CAD8649683.1"/>
    <property type="molecule type" value="Transcribed_RNA"/>
</dbReference>
<dbReference type="EC" id="1.-.-.-" evidence="18"/>
<protein>
    <recommendedName>
        <fullName evidence="18">Fatty acid 2-hydroxylase</fullName>
        <ecNumber evidence="18">1.-.-.-</ecNumber>
    </recommendedName>
</protein>
<feature type="binding site" evidence="19">
    <location>
        <position position="208"/>
    </location>
    <ligand>
        <name>Zn(2+)</name>
        <dbReference type="ChEBI" id="CHEBI:29105"/>
        <label>1</label>
    </ligand>
</feature>
<dbReference type="Pfam" id="PF04116">
    <property type="entry name" value="FA_hydroxylase"/>
    <property type="match status" value="1"/>
</dbReference>
<dbReference type="AlphaFoldDB" id="A0A7S0QV03"/>
<evidence type="ECO:0000256" key="17">
    <source>
        <dbReference type="ARBA" id="ARBA00023160"/>
    </source>
</evidence>
<evidence type="ECO:0000256" key="20">
    <source>
        <dbReference type="PIRSR" id="PIRSR005149-50"/>
    </source>
</evidence>
<dbReference type="InterPro" id="IPR001199">
    <property type="entry name" value="Cyt_B5-like_heme/steroid-bd"/>
</dbReference>
<feature type="binding site" evidence="19">
    <location>
        <position position="315"/>
    </location>
    <ligand>
        <name>Zn(2+)</name>
        <dbReference type="ChEBI" id="CHEBI:29105"/>
        <label>1</label>
    </ligand>
</feature>
<keyword evidence="12 21" id="KW-1133">Transmembrane helix</keyword>
<keyword evidence="7 21" id="KW-0812">Transmembrane</keyword>
<dbReference type="GO" id="GO:0020037">
    <property type="term" value="F:heme binding"/>
    <property type="evidence" value="ECO:0007669"/>
    <property type="project" value="InterPro"/>
</dbReference>
<dbReference type="Pfam" id="PF00173">
    <property type="entry name" value="Cyt-b5"/>
    <property type="match status" value="1"/>
</dbReference>
<feature type="transmembrane region" description="Helical" evidence="21">
    <location>
        <begin position="161"/>
        <end position="182"/>
    </location>
</feature>
<feature type="binding site" evidence="19">
    <location>
        <position position="311"/>
    </location>
    <ligand>
        <name>Zn(2+)</name>
        <dbReference type="ChEBI" id="CHEBI:29105"/>
        <label>1</label>
    </ligand>
</feature>
<dbReference type="GO" id="GO:0005506">
    <property type="term" value="F:iron ion binding"/>
    <property type="evidence" value="ECO:0007669"/>
    <property type="project" value="UniProtKB-UniRule"/>
</dbReference>
<dbReference type="InterPro" id="IPR036400">
    <property type="entry name" value="Cyt_B5-like_heme/steroid_sf"/>
</dbReference>
<evidence type="ECO:0000256" key="5">
    <source>
        <dbReference type="ARBA" id="ARBA00022516"/>
    </source>
</evidence>
<evidence type="ECO:0000256" key="13">
    <source>
        <dbReference type="ARBA" id="ARBA00023002"/>
    </source>
</evidence>
<evidence type="ECO:0000259" key="22">
    <source>
        <dbReference type="PROSITE" id="PS50255"/>
    </source>
</evidence>
<proteinExistence type="inferred from homology"/>
<evidence type="ECO:0000256" key="1">
    <source>
        <dbReference type="ARBA" id="ARBA00004477"/>
    </source>
</evidence>
<evidence type="ECO:0000256" key="12">
    <source>
        <dbReference type="ARBA" id="ARBA00022989"/>
    </source>
</evidence>
<evidence type="ECO:0000256" key="19">
    <source>
        <dbReference type="PIRSR" id="PIRSR005149-1"/>
    </source>
</evidence>
<dbReference type="PANTHER" id="PTHR12863:SF1">
    <property type="entry name" value="FATTY ACID 2-HYDROXYLASE"/>
    <property type="match status" value="1"/>
</dbReference>
<accession>A0A7S0QV03</accession>
<feature type="binding site" evidence="19">
    <location>
        <position position="213"/>
    </location>
    <ligand>
        <name>Zn(2+)</name>
        <dbReference type="ChEBI" id="CHEBI:29105"/>
        <label>1</label>
    </ligand>
</feature>
<dbReference type="PIRSF" id="PIRSF005149">
    <property type="entry name" value="IPC-B_HD"/>
    <property type="match status" value="1"/>
</dbReference>
<dbReference type="GO" id="GO:0080132">
    <property type="term" value="F:fatty acid 2-hydroxylase activity"/>
    <property type="evidence" value="ECO:0007669"/>
    <property type="project" value="InterPro"/>
</dbReference>
<evidence type="ECO:0000256" key="8">
    <source>
        <dbReference type="ARBA" id="ARBA00022723"/>
    </source>
</evidence>
<feature type="transmembrane region" description="Helical" evidence="21">
    <location>
        <begin position="245"/>
        <end position="263"/>
    </location>
</feature>
<keyword evidence="13 18" id="KW-0560">Oxidoreductase</keyword>
<feature type="binding site" evidence="19">
    <location>
        <position position="294"/>
    </location>
    <ligand>
        <name>Zn(2+)</name>
        <dbReference type="ChEBI" id="CHEBI:29105"/>
        <label>1</label>
    </ligand>
</feature>
<evidence type="ECO:0000256" key="16">
    <source>
        <dbReference type="ARBA" id="ARBA00023136"/>
    </source>
</evidence>
<organism evidence="23">
    <name type="scientific">Cryptomonas curvata</name>
    <dbReference type="NCBI Taxonomy" id="233186"/>
    <lineage>
        <taxon>Eukaryota</taxon>
        <taxon>Cryptophyceae</taxon>
        <taxon>Cryptomonadales</taxon>
        <taxon>Cryptomonadaceae</taxon>
        <taxon>Cryptomonas</taxon>
    </lineage>
</organism>
<dbReference type="InterPro" id="IPR006694">
    <property type="entry name" value="Fatty_acid_hydroxylase"/>
</dbReference>
<keyword evidence="17 18" id="KW-0275">Fatty acid biosynthesis</keyword>
<evidence type="ECO:0000256" key="9">
    <source>
        <dbReference type="ARBA" id="ARBA00022824"/>
    </source>
</evidence>
<dbReference type="PANTHER" id="PTHR12863">
    <property type="entry name" value="FATTY ACID HYDROXYLASE"/>
    <property type="match status" value="1"/>
</dbReference>
<evidence type="ECO:0000256" key="14">
    <source>
        <dbReference type="ARBA" id="ARBA00023004"/>
    </source>
</evidence>
<comment type="cofactor">
    <cofactor evidence="20">
        <name>Fe cation</name>
        <dbReference type="ChEBI" id="CHEBI:24875"/>
    </cofactor>
</comment>
<gene>
    <name evidence="23" type="ORF">CCUR1050_LOCUS26210</name>
</gene>
<keyword evidence="10 18" id="KW-0276">Fatty acid metabolism</keyword>
<keyword evidence="6 20" id="KW-0349">Heme</keyword>
<feature type="binding site" evidence="19">
    <location>
        <position position="235"/>
    </location>
    <ligand>
        <name>Zn(2+)</name>
        <dbReference type="ChEBI" id="CHEBI:29105"/>
        <label>1</label>
    </ligand>
</feature>
<comment type="function">
    <text evidence="18">Catalyzes stereospecific hydroxylation of free fatty acids at the C-2 position to produce (R)-2-hydroxy fatty acids, which are building blocks of sphingolipids and glycosphingolipids common in neural tissue and epidermis. Plays an essential role in the synthesis of galactosphingolipids of the myelin sheath. Responsible for the synthesis of sphingolipids and glycosphingolipids involved in the formation of epidermal lamellar bodies critical for skin permeability barrier. Participates in the synthesis of glycosphingolipids and a fraction of type II wax diesters in sebaceous gland, specifically regulating hair follicle homeostasis. Involved in the synthesis of sphingolipids of plasma membrane rafts, controlling lipid raft mobility and trafficking of raft-associated proteins.</text>
</comment>
<feature type="binding site" evidence="19">
    <location>
        <position position="232"/>
    </location>
    <ligand>
        <name>Zn(2+)</name>
        <dbReference type="ChEBI" id="CHEBI:29105"/>
        <label>1</label>
    </ligand>
</feature>
<keyword evidence="14 18" id="KW-0408">Iron</keyword>
<name>A0A7S0QV03_9CRYP</name>
<dbReference type="GO" id="GO:0006633">
    <property type="term" value="P:fatty acid biosynthetic process"/>
    <property type="evidence" value="ECO:0007669"/>
    <property type="project" value="UniProtKB-KW"/>
</dbReference>
<feature type="binding site" description="axial binding residue" evidence="20">
    <location>
        <position position="72"/>
    </location>
    <ligand>
        <name>heme</name>
        <dbReference type="ChEBI" id="CHEBI:30413"/>
    </ligand>
    <ligandPart>
        <name>Fe</name>
        <dbReference type="ChEBI" id="CHEBI:18248"/>
    </ligandPart>
</feature>
<evidence type="ECO:0000256" key="11">
    <source>
        <dbReference type="ARBA" id="ARBA00022833"/>
    </source>
</evidence>
<evidence type="ECO:0000256" key="15">
    <source>
        <dbReference type="ARBA" id="ARBA00023098"/>
    </source>
</evidence>